<dbReference type="Gene3D" id="3.90.79.10">
    <property type="entry name" value="Nucleoside Triphosphate Pyrophosphohydrolase"/>
    <property type="match status" value="1"/>
</dbReference>
<dbReference type="AlphaFoldDB" id="A0A1V0URU1"/>
<dbReference type="Proteomes" id="UP000192727">
    <property type="component" value="Chromosome"/>
</dbReference>
<evidence type="ECO:0000313" key="4">
    <source>
        <dbReference type="EMBL" id="ARF67884.1"/>
    </source>
</evidence>
<dbReference type="PANTHER" id="PTHR43046">
    <property type="entry name" value="GDP-MANNOSE MANNOSYL HYDROLASE"/>
    <property type="match status" value="1"/>
</dbReference>
<evidence type="ECO:0000259" key="3">
    <source>
        <dbReference type="PROSITE" id="PS51462"/>
    </source>
</evidence>
<dbReference type="PANTHER" id="PTHR43046:SF2">
    <property type="entry name" value="8-OXO-DGTP DIPHOSPHATASE-RELATED"/>
    <property type="match status" value="1"/>
</dbReference>
<accession>A0A1V0URU1</accession>
<dbReference type="InterPro" id="IPR020476">
    <property type="entry name" value="Nudix_hydrolase"/>
</dbReference>
<dbReference type="SUPFAM" id="SSF55811">
    <property type="entry name" value="Nudix"/>
    <property type="match status" value="1"/>
</dbReference>
<protein>
    <recommendedName>
        <fullName evidence="3">Nudix hydrolase domain-containing protein</fullName>
    </recommendedName>
</protein>
<reference evidence="4 5" key="1">
    <citation type="submission" date="2017-03" db="EMBL/GenBank/DDBJ databases">
        <title>Paenibacillus larvae genome sequencing.</title>
        <authorList>
            <person name="Dingman D.W."/>
        </authorList>
    </citation>
    <scope>NUCLEOTIDE SEQUENCE [LARGE SCALE GENOMIC DNA]</scope>
    <source>
        <strain evidence="4 5">SAG 10367</strain>
    </source>
</reference>
<comment type="cofactor">
    <cofactor evidence="1">
        <name>Mg(2+)</name>
        <dbReference type="ChEBI" id="CHEBI:18420"/>
    </cofactor>
</comment>
<dbReference type="PRINTS" id="PR00502">
    <property type="entry name" value="NUDIXFAMILY"/>
</dbReference>
<evidence type="ECO:0000313" key="5">
    <source>
        <dbReference type="Proteomes" id="UP000192727"/>
    </source>
</evidence>
<dbReference type="PROSITE" id="PS51462">
    <property type="entry name" value="NUDIX"/>
    <property type="match status" value="1"/>
</dbReference>
<evidence type="ECO:0000256" key="1">
    <source>
        <dbReference type="ARBA" id="ARBA00001946"/>
    </source>
</evidence>
<dbReference type="Pfam" id="PF00293">
    <property type="entry name" value="NUDIX"/>
    <property type="match status" value="1"/>
</dbReference>
<dbReference type="InterPro" id="IPR015797">
    <property type="entry name" value="NUDIX_hydrolase-like_dom_sf"/>
</dbReference>
<feature type="domain" description="Nudix hydrolase" evidence="3">
    <location>
        <begin position="16"/>
        <end position="147"/>
    </location>
</feature>
<evidence type="ECO:0000256" key="2">
    <source>
        <dbReference type="ARBA" id="ARBA00022801"/>
    </source>
</evidence>
<dbReference type="InterPro" id="IPR000086">
    <property type="entry name" value="NUDIX_hydrolase_dom"/>
</dbReference>
<dbReference type="RefSeq" id="WP_023485268.1">
    <property type="nucleotide sequence ID" value="NZ_CP020557.1"/>
</dbReference>
<organism evidence="4 5">
    <name type="scientific">Paenibacillus larvae subsp. pulvifaciens</name>
    <dbReference type="NCBI Taxonomy" id="1477"/>
    <lineage>
        <taxon>Bacteria</taxon>
        <taxon>Bacillati</taxon>
        <taxon>Bacillota</taxon>
        <taxon>Bacilli</taxon>
        <taxon>Bacillales</taxon>
        <taxon>Paenibacillaceae</taxon>
        <taxon>Paenibacillus</taxon>
    </lineage>
</organism>
<sequence>MESGQELHQGGNEELVFSPVAAVVVIRDSKQLLLYRKPGSDVWELPGGAARRGETLEQTARRELAAQTGVHAGELEVWKVFCTPELPAPEGEGEQVQEVVGVFCTEISSGTQCESKVQSRQIEWREMHDLPPLHPTTSLIIKQWMTRTDEEKAAAARKSG</sequence>
<dbReference type="GO" id="GO:0016787">
    <property type="term" value="F:hydrolase activity"/>
    <property type="evidence" value="ECO:0007669"/>
    <property type="project" value="UniProtKB-KW"/>
</dbReference>
<gene>
    <name evidence="4" type="ORF">B7C51_08630</name>
</gene>
<keyword evidence="2" id="KW-0378">Hydrolase</keyword>
<name>A0A1V0URU1_9BACL</name>
<dbReference type="EMBL" id="CP020557">
    <property type="protein sequence ID" value="ARF67884.1"/>
    <property type="molecule type" value="Genomic_DNA"/>
</dbReference>
<proteinExistence type="predicted"/>